<accession>A0A4Q1CIA0</accession>
<evidence type="ECO:0000259" key="2">
    <source>
        <dbReference type="Pfam" id="PF13548"/>
    </source>
</evidence>
<dbReference type="Pfam" id="PF13548">
    <property type="entry name" value="DUF4126"/>
    <property type="match status" value="1"/>
</dbReference>
<dbReference type="AlphaFoldDB" id="A0A4Q1CIA0"/>
<keyword evidence="1" id="KW-1133">Transmembrane helix</keyword>
<feature type="transmembrane region" description="Helical" evidence="1">
    <location>
        <begin position="6"/>
        <end position="35"/>
    </location>
</feature>
<feature type="transmembrane region" description="Helical" evidence="1">
    <location>
        <begin position="152"/>
        <end position="180"/>
    </location>
</feature>
<feature type="transmembrane region" description="Helical" evidence="1">
    <location>
        <begin position="76"/>
        <end position="97"/>
    </location>
</feature>
<keyword evidence="1" id="KW-0812">Transmembrane</keyword>
<comment type="caution">
    <text evidence="3">The sequence shown here is derived from an EMBL/GenBank/DDBJ whole genome shotgun (WGS) entry which is preliminary data.</text>
</comment>
<dbReference type="Proteomes" id="UP000290204">
    <property type="component" value="Unassembled WGS sequence"/>
</dbReference>
<dbReference type="RefSeq" id="WP_129131158.1">
    <property type="nucleotide sequence ID" value="NZ_SDHW01000003.1"/>
</dbReference>
<feature type="transmembrane region" description="Helical" evidence="1">
    <location>
        <begin position="47"/>
        <end position="70"/>
    </location>
</feature>
<sequence length="188" mass="19250">MEVQLVTAAAMGIALSACCGFRVFVPMLGASFAAWQHWYALPADMQWLGSLPALLCFATAAVLEIVAYYIPFVDNLLDTIATPLAVAAGTVLAASFLPIADFNPLLKWILAIIAGGGAAGTVQAGTGLLRLFSTKTTAGAGNVVVSTSENAAAISGTALSFIAPIVIAVLMLLLIGWILVKGLGSIRG</sequence>
<evidence type="ECO:0000313" key="3">
    <source>
        <dbReference type="EMBL" id="RXK59784.1"/>
    </source>
</evidence>
<gene>
    <name evidence="3" type="ORF">ESA94_12050</name>
</gene>
<evidence type="ECO:0000256" key="1">
    <source>
        <dbReference type="SAM" id="Phobius"/>
    </source>
</evidence>
<dbReference type="EMBL" id="SDHW01000003">
    <property type="protein sequence ID" value="RXK59784.1"/>
    <property type="molecule type" value="Genomic_DNA"/>
</dbReference>
<evidence type="ECO:0000313" key="4">
    <source>
        <dbReference type="Proteomes" id="UP000290204"/>
    </source>
</evidence>
<organism evidence="3 4">
    <name type="scientific">Lacibacter luteus</name>
    <dbReference type="NCBI Taxonomy" id="2508719"/>
    <lineage>
        <taxon>Bacteria</taxon>
        <taxon>Pseudomonadati</taxon>
        <taxon>Bacteroidota</taxon>
        <taxon>Chitinophagia</taxon>
        <taxon>Chitinophagales</taxon>
        <taxon>Chitinophagaceae</taxon>
        <taxon>Lacibacter</taxon>
    </lineage>
</organism>
<protein>
    <submittedName>
        <fullName evidence="3">DUF4126 domain-containing protein</fullName>
    </submittedName>
</protein>
<keyword evidence="4" id="KW-1185">Reference proteome</keyword>
<proteinExistence type="predicted"/>
<name>A0A4Q1CIA0_9BACT</name>
<dbReference type="OrthoDB" id="288613at2"/>
<feature type="domain" description="DUF4126" evidence="2">
    <location>
        <begin position="10"/>
        <end position="179"/>
    </location>
</feature>
<feature type="transmembrane region" description="Helical" evidence="1">
    <location>
        <begin position="109"/>
        <end position="132"/>
    </location>
</feature>
<dbReference type="InterPro" id="IPR025196">
    <property type="entry name" value="DUF4126"/>
</dbReference>
<reference evidence="3 4" key="1">
    <citation type="submission" date="2019-01" db="EMBL/GenBank/DDBJ databases">
        <title>Lacibacter sp. strain TTM-7.</title>
        <authorList>
            <person name="Chen W.-M."/>
        </authorList>
    </citation>
    <scope>NUCLEOTIDE SEQUENCE [LARGE SCALE GENOMIC DNA]</scope>
    <source>
        <strain evidence="3 4">TTM-7</strain>
    </source>
</reference>
<keyword evidence="1" id="KW-0472">Membrane</keyword>